<dbReference type="PANTHER" id="PTHR43667:SF2">
    <property type="entry name" value="FATTY ACID C-METHYL TRANSFERASE"/>
    <property type="match status" value="1"/>
</dbReference>
<dbReference type="Gene3D" id="3.40.50.150">
    <property type="entry name" value="Vaccinia Virus protein VP39"/>
    <property type="match status" value="1"/>
</dbReference>
<evidence type="ECO:0000256" key="2">
    <source>
        <dbReference type="ARBA" id="ARBA00022603"/>
    </source>
</evidence>
<dbReference type="GO" id="GO:0032259">
    <property type="term" value="P:methylation"/>
    <property type="evidence" value="ECO:0007669"/>
    <property type="project" value="UniProtKB-KW"/>
</dbReference>
<dbReference type="SUPFAM" id="SSF53335">
    <property type="entry name" value="S-adenosyl-L-methionine-dependent methyltransferases"/>
    <property type="match status" value="1"/>
</dbReference>
<keyword evidence="7" id="KW-1185">Reference proteome</keyword>
<dbReference type="GO" id="GO:0008168">
    <property type="term" value="F:methyltransferase activity"/>
    <property type="evidence" value="ECO:0007669"/>
    <property type="project" value="UniProtKB-KW"/>
</dbReference>
<dbReference type="InterPro" id="IPR050723">
    <property type="entry name" value="CFA/CMAS"/>
</dbReference>
<organism evidence="6 7">
    <name type="scientific">Marinibaculum pumilum</name>
    <dbReference type="NCBI Taxonomy" id="1766165"/>
    <lineage>
        <taxon>Bacteria</taxon>
        <taxon>Pseudomonadati</taxon>
        <taxon>Pseudomonadota</taxon>
        <taxon>Alphaproteobacteria</taxon>
        <taxon>Rhodospirillales</taxon>
        <taxon>Rhodospirillaceae</taxon>
        <taxon>Marinibaculum</taxon>
    </lineage>
</organism>
<accession>A0ABV7KWF4</accession>
<sequence length="408" mass="45730">MTEVIDLSASRKAQDHAGTDLWTRLLLRLARHVRCGAIRLTLPGGQTVQVSGERAGPQAELTIRRTRFARRLLLGGATGVGAAYIDGDFQSPDLAALVEWAVSNEDLARSALQAVPPLRLAGRALQALRRNSRRGSRRNIAFHYDLGNEFYAQWLDPTMTYSAACFDSPRDDLQTAQLNKYRRIAEMAGLQPGDRVLEIGTGWGGFACFAAREFGARVTTVTISAAQADYAAARVREEGLGDRVEVALRDYRDVTGSYERIVSIEMLEAVGADYWPVFFGRLHALLVPGGVAALQSILIEDRHYPAYSRRQDFIQRYIFPGGMLPCPSALQRETARAGLRLTADERFGADYAQTLRLWRHRFLDAWPVIERQGFDPGFRRMWEFYLAYCEGGFRSGRIDVAHLRLQKD</sequence>
<dbReference type="Pfam" id="PF02353">
    <property type="entry name" value="CMAS"/>
    <property type="match status" value="1"/>
</dbReference>
<dbReference type="EMBL" id="JBHRTR010000015">
    <property type="protein sequence ID" value="MFC3226708.1"/>
    <property type="molecule type" value="Genomic_DNA"/>
</dbReference>
<proteinExistence type="inferred from homology"/>
<evidence type="ECO:0000256" key="4">
    <source>
        <dbReference type="ARBA" id="ARBA00022691"/>
    </source>
</evidence>
<evidence type="ECO:0000256" key="1">
    <source>
        <dbReference type="ARBA" id="ARBA00010815"/>
    </source>
</evidence>
<evidence type="ECO:0000256" key="3">
    <source>
        <dbReference type="ARBA" id="ARBA00022679"/>
    </source>
</evidence>
<dbReference type="PIRSF" id="PIRSF003085">
    <property type="entry name" value="CMAS"/>
    <property type="match status" value="1"/>
</dbReference>
<dbReference type="EC" id="2.1.1.-" evidence="6"/>
<dbReference type="CDD" id="cd02440">
    <property type="entry name" value="AdoMet_MTases"/>
    <property type="match status" value="1"/>
</dbReference>
<evidence type="ECO:0000313" key="6">
    <source>
        <dbReference type="EMBL" id="MFC3226708.1"/>
    </source>
</evidence>
<dbReference type="InterPro" id="IPR003333">
    <property type="entry name" value="CMAS"/>
</dbReference>
<keyword evidence="4" id="KW-0949">S-adenosyl-L-methionine</keyword>
<gene>
    <name evidence="6" type="ORF">ACFOGJ_05660</name>
</gene>
<keyword evidence="5" id="KW-0443">Lipid metabolism</keyword>
<name>A0ABV7KWF4_9PROT</name>
<evidence type="ECO:0000256" key="5">
    <source>
        <dbReference type="ARBA" id="ARBA00023098"/>
    </source>
</evidence>
<comment type="caution">
    <text evidence="6">The sequence shown here is derived from an EMBL/GenBank/DDBJ whole genome shotgun (WGS) entry which is preliminary data.</text>
</comment>
<dbReference type="RefSeq" id="WP_379898817.1">
    <property type="nucleotide sequence ID" value="NZ_JBHRTR010000015.1"/>
</dbReference>
<keyword evidence="3 6" id="KW-0808">Transferase</keyword>
<keyword evidence="2 6" id="KW-0489">Methyltransferase</keyword>
<dbReference type="InterPro" id="IPR029063">
    <property type="entry name" value="SAM-dependent_MTases_sf"/>
</dbReference>
<protein>
    <submittedName>
        <fullName evidence="6">Class I SAM-dependent methyltransferase</fullName>
        <ecNumber evidence="6">2.1.1.-</ecNumber>
    </submittedName>
</protein>
<reference evidence="7" key="1">
    <citation type="journal article" date="2019" name="Int. J. Syst. Evol. Microbiol.">
        <title>The Global Catalogue of Microorganisms (GCM) 10K type strain sequencing project: providing services to taxonomists for standard genome sequencing and annotation.</title>
        <authorList>
            <consortium name="The Broad Institute Genomics Platform"/>
            <consortium name="The Broad Institute Genome Sequencing Center for Infectious Disease"/>
            <person name="Wu L."/>
            <person name="Ma J."/>
        </authorList>
    </citation>
    <scope>NUCLEOTIDE SEQUENCE [LARGE SCALE GENOMIC DNA]</scope>
    <source>
        <strain evidence="7">KCTC 42964</strain>
    </source>
</reference>
<dbReference type="Proteomes" id="UP001595528">
    <property type="component" value="Unassembled WGS sequence"/>
</dbReference>
<dbReference type="PANTHER" id="PTHR43667">
    <property type="entry name" value="CYCLOPROPANE-FATTY-ACYL-PHOSPHOLIPID SYNTHASE"/>
    <property type="match status" value="1"/>
</dbReference>
<evidence type="ECO:0000313" key="7">
    <source>
        <dbReference type="Proteomes" id="UP001595528"/>
    </source>
</evidence>
<comment type="similarity">
    <text evidence="1">Belongs to the CFA/CMAS family.</text>
</comment>